<proteinExistence type="predicted"/>
<dbReference type="PANTHER" id="PTHR33371">
    <property type="entry name" value="INTERMEMBRANE PHOSPHOLIPID TRANSPORT SYSTEM BINDING PROTEIN MLAD-RELATED"/>
    <property type="match status" value="1"/>
</dbReference>
<evidence type="ECO:0000313" key="4">
    <source>
        <dbReference type="Proteomes" id="UP001355298"/>
    </source>
</evidence>
<dbReference type="Proteomes" id="UP001355298">
    <property type="component" value="Unassembled WGS sequence"/>
</dbReference>
<organism evidence="3 4">
    <name type="scientific">Flagellimonas halotolerans</name>
    <dbReference type="NCBI Taxonomy" id="3112164"/>
    <lineage>
        <taxon>Bacteria</taxon>
        <taxon>Pseudomonadati</taxon>
        <taxon>Bacteroidota</taxon>
        <taxon>Flavobacteriia</taxon>
        <taxon>Flavobacteriales</taxon>
        <taxon>Flavobacteriaceae</taxon>
        <taxon>Flagellimonas</taxon>
    </lineage>
</organism>
<dbReference type="Pfam" id="PF02470">
    <property type="entry name" value="MlaD"/>
    <property type="match status" value="1"/>
</dbReference>
<dbReference type="InterPro" id="IPR052336">
    <property type="entry name" value="MlaD_Phospholipid_Transporter"/>
</dbReference>
<dbReference type="RefSeq" id="WP_326278013.1">
    <property type="nucleotide sequence ID" value="NZ_JAYKYV010000004.1"/>
</dbReference>
<evidence type="ECO:0000313" key="3">
    <source>
        <dbReference type="EMBL" id="MEC4265002.1"/>
    </source>
</evidence>
<comment type="caution">
    <text evidence="3">The sequence shown here is derived from an EMBL/GenBank/DDBJ whole genome shotgun (WGS) entry which is preliminary data.</text>
</comment>
<sequence length="327" mass="36341">MASKTSSENLRLGIFVVAGTLLLLIAAYLIGNRQNMFVKTFTLSAVFKNVNGLQNGNNVRFSGINIGTVNRMEMVNDTTIYVYMTIEDKMRNHIRKNAIATIGSDGLVGSMLVNIVPSVGKADLVQNGDELQSYSRISSQDMLSTLNVTNENAALLTSNLLKVTQSLMEGKGVLGRLLNDTVMVKDLQGIIKNLERSSHHANTTLMELETIMGQIDMEESVAGVILTDTVAAENIRSSIENLETSSAEIRQMTRELTKLVQGMDTEEGMLHLVSQDTTMAKLLMKTMHNIEEGTDKFNQNMEALKHNFLTRRYFRKLEKEKAKAQKD</sequence>
<name>A0ABU6IPR9_9FLAO</name>
<accession>A0ABU6IPR9</accession>
<keyword evidence="1" id="KW-0472">Membrane</keyword>
<keyword evidence="4" id="KW-1185">Reference proteome</keyword>
<feature type="transmembrane region" description="Helical" evidence="1">
    <location>
        <begin position="12"/>
        <end position="31"/>
    </location>
</feature>
<keyword evidence="1" id="KW-1133">Transmembrane helix</keyword>
<dbReference type="PANTHER" id="PTHR33371:SF4">
    <property type="entry name" value="INTERMEMBRANE PHOSPHOLIPID TRANSPORT SYSTEM BINDING PROTEIN MLAD"/>
    <property type="match status" value="1"/>
</dbReference>
<feature type="domain" description="Mce/MlaD" evidence="2">
    <location>
        <begin position="41"/>
        <end position="117"/>
    </location>
</feature>
<protein>
    <submittedName>
        <fullName evidence="3">MlaD family protein</fullName>
    </submittedName>
</protein>
<dbReference type="EMBL" id="JAYMGW010000004">
    <property type="protein sequence ID" value="MEC4265002.1"/>
    <property type="molecule type" value="Genomic_DNA"/>
</dbReference>
<dbReference type="InterPro" id="IPR003399">
    <property type="entry name" value="Mce/MlaD"/>
</dbReference>
<keyword evidence="1" id="KW-0812">Transmembrane</keyword>
<gene>
    <name evidence="3" type="ORF">VOP03_06570</name>
</gene>
<reference evidence="3 4" key="1">
    <citation type="submission" date="2024-01" db="EMBL/GenBank/DDBJ databases">
        <title>The strains designed SYSU M86414 and SYSU M84420 isolated from the marine sediment in San Sha City (Hainan Province, China).</title>
        <authorList>
            <person name="Guo D."/>
        </authorList>
    </citation>
    <scope>NUCLEOTIDE SEQUENCE [LARGE SCALE GENOMIC DNA]</scope>
    <source>
        <strain evidence="3 4">SYSU M84420</strain>
    </source>
</reference>
<evidence type="ECO:0000256" key="1">
    <source>
        <dbReference type="SAM" id="Phobius"/>
    </source>
</evidence>
<evidence type="ECO:0000259" key="2">
    <source>
        <dbReference type="Pfam" id="PF02470"/>
    </source>
</evidence>